<sequence>MTYIKVKKQYPSGRGPATLSFFKLPHFILNSLEYTSLRPVARALLCQLGGQYNGRNNGDLHLAENPMAKLGWKRDQLRKAIADLESSGLIRKTRPQTSRKAPCLYALAWQPIDAEPVKLPAKLRSQSRLQLPGDKGKKSKFTQVLKIVLSHPEYLALGKPAQALLWEVAAQYNGHNNGELLLTHAHFGPRGWTKPALKKARDELLNADWLRLTCCPLSRAGSAPLHYALSWQPLDTDVERPEPYRVRNLNR</sequence>
<gene>
    <name evidence="1" type="ORF">SAMN04488540_11014</name>
</gene>
<organism evidence="1 2">
    <name type="scientific">Ferrimonas sediminum</name>
    <dbReference type="NCBI Taxonomy" id="718193"/>
    <lineage>
        <taxon>Bacteria</taxon>
        <taxon>Pseudomonadati</taxon>
        <taxon>Pseudomonadota</taxon>
        <taxon>Gammaproteobacteria</taxon>
        <taxon>Alteromonadales</taxon>
        <taxon>Ferrimonadaceae</taxon>
        <taxon>Ferrimonas</taxon>
    </lineage>
</organism>
<dbReference type="OrthoDB" id="8910510at2"/>
<reference evidence="2" key="1">
    <citation type="submission" date="2016-10" db="EMBL/GenBank/DDBJ databases">
        <authorList>
            <person name="Varghese N."/>
            <person name="Submissions S."/>
        </authorList>
    </citation>
    <scope>NUCLEOTIDE SEQUENCE [LARGE SCALE GENOMIC DNA]</scope>
    <source>
        <strain evidence="2">DSM 23317</strain>
    </source>
</reference>
<keyword evidence="2" id="KW-1185">Reference proteome</keyword>
<dbReference type="AlphaFoldDB" id="A0A1G8UXS6"/>
<protein>
    <submittedName>
        <fullName evidence="1">Uncharacterized protein</fullName>
    </submittedName>
</protein>
<name>A0A1G8UXS6_9GAMM</name>
<dbReference type="Proteomes" id="UP000199527">
    <property type="component" value="Unassembled WGS sequence"/>
</dbReference>
<accession>A0A1G8UXS6</accession>
<evidence type="ECO:0000313" key="1">
    <source>
        <dbReference type="EMBL" id="SDJ57895.1"/>
    </source>
</evidence>
<evidence type="ECO:0000313" key="2">
    <source>
        <dbReference type="Proteomes" id="UP000199527"/>
    </source>
</evidence>
<dbReference type="RefSeq" id="WP_090365537.1">
    <property type="nucleotide sequence ID" value="NZ_FNEM01000010.1"/>
</dbReference>
<proteinExistence type="predicted"/>
<dbReference type="EMBL" id="FNEM01000010">
    <property type="protein sequence ID" value="SDJ57895.1"/>
    <property type="molecule type" value="Genomic_DNA"/>
</dbReference>